<comment type="similarity">
    <text evidence="1 3">Belongs to the BCP1 family.</text>
</comment>
<dbReference type="EMBL" id="LPNM01000008">
    <property type="protein sequence ID" value="OEJ83927.1"/>
    <property type="molecule type" value="Genomic_DNA"/>
</dbReference>
<comment type="subcellular location">
    <subcellularLocation>
        <location evidence="3">Nucleus</location>
    </subcellularLocation>
</comment>
<dbReference type="GO" id="GO:0005634">
    <property type="term" value="C:nucleus"/>
    <property type="evidence" value="ECO:0007669"/>
    <property type="project" value="UniProtKB-SubCell"/>
</dbReference>
<dbReference type="PANTHER" id="PTHR13261:SF0">
    <property type="entry name" value="BRCA2 AND CDKN1A-INTERACTING PROTEIN"/>
    <property type="match status" value="1"/>
</dbReference>
<evidence type="ECO:0000256" key="3">
    <source>
        <dbReference type="PIRNR" id="PIRNR028983"/>
    </source>
</evidence>
<evidence type="ECO:0000313" key="5">
    <source>
        <dbReference type="EMBL" id="OEJ83927.1"/>
    </source>
</evidence>
<dbReference type="Proteomes" id="UP000095728">
    <property type="component" value="Unassembled WGS sequence"/>
</dbReference>
<keyword evidence="6" id="KW-1185">Reference proteome</keyword>
<organism evidence="5 6">
    <name type="scientific">Hanseniaspora osmophila</name>
    <dbReference type="NCBI Taxonomy" id="56408"/>
    <lineage>
        <taxon>Eukaryota</taxon>
        <taxon>Fungi</taxon>
        <taxon>Dikarya</taxon>
        <taxon>Ascomycota</taxon>
        <taxon>Saccharomycotina</taxon>
        <taxon>Saccharomycetes</taxon>
        <taxon>Saccharomycodales</taxon>
        <taxon>Saccharomycodaceae</taxon>
        <taxon>Hanseniaspora</taxon>
    </lineage>
</organism>
<dbReference type="FunCoup" id="A0A1E5RAK6">
    <property type="interactions" value="1020"/>
</dbReference>
<dbReference type="InterPro" id="IPR025602">
    <property type="entry name" value="BCP1_family"/>
</dbReference>
<dbReference type="STRING" id="56408.A0A1E5RAK6"/>
<gene>
    <name evidence="5" type="ORF">AWRI3579_g2713</name>
</gene>
<keyword evidence="3" id="KW-0653">Protein transport</keyword>
<protein>
    <recommendedName>
        <fullName evidence="2 3">Protein BCP1</fullName>
    </recommendedName>
</protein>
<reference evidence="6" key="1">
    <citation type="journal article" date="2016" name="Genome Announc.">
        <title>Genome sequences of three species of Hanseniaspora isolated from spontaneous wine fermentations.</title>
        <authorList>
            <person name="Sternes P.R."/>
            <person name="Lee D."/>
            <person name="Kutyna D.R."/>
            <person name="Borneman A.R."/>
        </authorList>
    </citation>
    <scope>NUCLEOTIDE SEQUENCE [LARGE SCALE GENOMIC DNA]</scope>
    <source>
        <strain evidence="6">AWRI3579</strain>
    </source>
</reference>
<proteinExistence type="inferred from homology"/>
<accession>A0A1E5RAK6</accession>
<dbReference type="PANTHER" id="PTHR13261">
    <property type="entry name" value="BRCA2 AND CDKN1A INTERACTING PROTEIN"/>
    <property type="match status" value="1"/>
</dbReference>
<evidence type="ECO:0000256" key="2">
    <source>
        <dbReference type="ARBA" id="ARBA00014649"/>
    </source>
</evidence>
<dbReference type="OrthoDB" id="27543at2759"/>
<sequence>MVQAVQLGQVQDQLKSRKRTQRETEDVNSSDIDISSTDDEAGEKDSDDEDEDGNDNIVNIDFDFFNANKEVDFHALKTLLRQLFGKEESNKLQLSALADLVLDACATTTIKCEGKESDPYCFFSLIDYQENKNSDYVQYLQKVDMRLKTFFQTLESAGNKKAALVLSERFINMPPEIVPPLYRITLEDASNSLQASAATSQTSRDHYDFYVFVSRKYEINFDADEDVDVVDNNTKGKRTKQATQIDYFHPEDQFLEKYAKINFDGKSNKGIIPSYIIIDHAGLVKAIDDLDAAIATW</sequence>
<dbReference type="Pfam" id="PF13862">
    <property type="entry name" value="BCCIP"/>
    <property type="match status" value="1"/>
</dbReference>
<keyword evidence="3" id="KW-0813">Transport</keyword>
<evidence type="ECO:0000256" key="1">
    <source>
        <dbReference type="ARBA" id="ARBA00006781"/>
    </source>
</evidence>
<name>A0A1E5RAK6_9ASCO</name>
<comment type="caution">
    <text evidence="5">The sequence shown here is derived from an EMBL/GenBank/DDBJ whole genome shotgun (WGS) entry which is preliminary data.</text>
</comment>
<dbReference type="GO" id="GO:0015031">
    <property type="term" value="P:protein transport"/>
    <property type="evidence" value="ECO:0007669"/>
    <property type="project" value="UniProtKB-KW"/>
</dbReference>
<evidence type="ECO:0000313" key="6">
    <source>
        <dbReference type="Proteomes" id="UP000095728"/>
    </source>
</evidence>
<evidence type="ECO:0000256" key="4">
    <source>
        <dbReference type="SAM" id="MobiDB-lite"/>
    </source>
</evidence>
<dbReference type="PIRSF" id="PIRSF028983">
    <property type="entry name" value="BCP1"/>
    <property type="match status" value="1"/>
</dbReference>
<keyword evidence="3" id="KW-0539">Nucleus</keyword>
<dbReference type="InParanoid" id="A0A1E5RAK6"/>
<feature type="compositionally biased region" description="Polar residues" evidence="4">
    <location>
        <begin position="1"/>
        <end position="13"/>
    </location>
</feature>
<feature type="region of interest" description="Disordered" evidence="4">
    <location>
        <begin position="1"/>
        <end position="55"/>
    </location>
</feature>
<comment type="function">
    <text evidence="3">Involved in nuclear export, actin cytoskeleton organization and vesicular transport.</text>
</comment>
<dbReference type="AlphaFoldDB" id="A0A1E5RAK6"/>
<feature type="compositionally biased region" description="Acidic residues" evidence="4">
    <location>
        <begin position="36"/>
        <end position="54"/>
    </location>
</feature>